<dbReference type="InterPro" id="IPR058541">
    <property type="entry name" value="Ig_TPPC8_1st"/>
</dbReference>
<comment type="caution">
    <text evidence="5">The sequence shown here is derived from an EMBL/GenBank/DDBJ whole genome shotgun (WGS) entry which is preliminary data.</text>
</comment>
<dbReference type="PANTHER" id="PTHR12975">
    <property type="entry name" value="TRANSPORT PROTEIN TRAPP"/>
    <property type="match status" value="1"/>
</dbReference>
<evidence type="ECO:0000313" key="6">
    <source>
        <dbReference type="Proteomes" id="UP000796880"/>
    </source>
</evidence>
<dbReference type="PANTHER" id="PTHR12975:SF6">
    <property type="entry name" value="TRAFFICKING PROTEIN PARTICLE COMPLEX SUBUNIT 8"/>
    <property type="match status" value="1"/>
</dbReference>
<evidence type="ECO:0000313" key="5">
    <source>
        <dbReference type="EMBL" id="KAF3442756.1"/>
    </source>
</evidence>
<accession>A0A8K0GZ79</accession>
<evidence type="ECO:0000259" key="3">
    <source>
        <dbReference type="Pfam" id="PF24544"/>
    </source>
</evidence>
<proteinExistence type="predicted"/>
<dbReference type="Pfam" id="PF24545">
    <property type="entry name" value="Ig_TPPC8_1st"/>
    <property type="match status" value="1"/>
</dbReference>
<feature type="domain" description="TPPC8 C-terminal Ig-like" evidence="2">
    <location>
        <begin position="1124"/>
        <end position="1252"/>
    </location>
</feature>
<dbReference type="Pfam" id="PF24542">
    <property type="entry name" value="Ig_TPPC8_C"/>
    <property type="match status" value="1"/>
</dbReference>
<dbReference type="InterPro" id="IPR058538">
    <property type="entry name" value="Ig_TPPC8_2nd"/>
</dbReference>
<dbReference type="InterPro" id="IPR024420">
    <property type="entry name" value="TRAPP_III_complex_Trs85"/>
</dbReference>
<feature type="compositionally biased region" description="Polar residues" evidence="1">
    <location>
        <begin position="686"/>
        <end position="695"/>
    </location>
</feature>
<name>A0A8K0GZ79_9ROSA</name>
<dbReference type="Pfam" id="PF24544">
    <property type="entry name" value="Ig_TPPC8_2nd"/>
    <property type="match status" value="1"/>
</dbReference>
<dbReference type="GO" id="GO:1990072">
    <property type="term" value="C:TRAPPIII protein complex"/>
    <property type="evidence" value="ECO:0007669"/>
    <property type="project" value="TreeGrafter"/>
</dbReference>
<keyword evidence="6" id="KW-1185">Reference proteome</keyword>
<evidence type="ECO:0000259" key="4">
    <source>
        <dbReference type="Pfam" id="PF24545"/>
    </source>
</evidence>
<evidence type="ECO:0008006" key="7">
    <source>
        <dbReference type="Google" id="ProtNLM"/>
    </source>
</evidence>
<dbReference type="EMBL" id="VOIH02000007">
    <property type="protein sequence ID" value="KAF3442756.1"/>
    <property type="molecule type" value="Genomic_DNA"/>
</dbReference>
<dbReference type="InterPro" id="IPR057651">
    <property type="entry name" value="Ig_TPPC8_C"/>
</dbReference>
<feature type="domain" description="TPPC8 first Ig-like" evidence="4">
    <location>
        <begin position="605"/>
        <end position="759"/>
    </location>
</feature>
<dbReference type="Gene3D" id="1.25.40.10">
    <property type="entry name" value="Tetratricopeptide repeat domain"/>
    <property type="match status" value="1"/>
</dbReference>
<dbReference type="Proteomes" id="UP000796880">
    <property type="component" value="Unassembled WGS sequence"/>
</dbReference>
<reference evidence="5" key="1">
    <citation type="submission" date="2020-03" db="EMBL/GenBank/DDBJ databases">
        <title>A high-quality chromosome-level genome assembly of a woody plant with both climbing and erect habits, Rhamnella rubrinervis.</title>
        <authorList>
            <person name="Lu Z."/>
            <person name="Yang Y."/>
            <person name="Zhu X."/>
            <person name="Sun Y."/>
        </authorList>
    </citation>
    <scope>NUCLEOTIDE SEQUENCE</scope>
    <source>
        <strain evidence="5">BYM</strain>
        <tissue evidence="5">Leaf</tissue>
    </source>
</reference>
<gene>
    <name evidence="5" type="ORF">FNV43_RR16673</name>
</gene>
<feature type="domain" description="TPPC8 second Ig-like" evidence="3">
    <location>
        <begin position="811"/>
        <end position="930"/>
    </location>
</feature>
<dbReference type="SUPFAM" id="SSF48452">
    <property type="entry name" value="TPR-like"/>
    <property type="match status" value="1"/>
</dbReference>
<evidence type="ECO:0000256" key="1">
    <source>
        <dbReference type="SAM" id="MobiDB-lite"/>
    </source>
</evidence>
<organism evidence="5 6">
    <name type="scientific">Rhamnella rubrinervis</name>
    <dbReference type="NCBI Taxonomy" id="2594499"/>
    <lineage>
        <taxon>Eukaryota</taxon>
        <taxon>Viridiplantae</taxon>
        <taxon>Streptophyta</taxon>
        <taxon>Embryophyta</taxon>
        <taxon>Tracheophyta</taxon>
        <taxon>Spermatophyta</taxon>
        <taxon>Magnoliopsida</taxon>
        <taxon>eudicotyledons</taxon>
        <taxon>Gunneridae</taxon>
        <taxon>Pentapetalae</taxon>
        <taxon>rosids</taxon>
        <taxon>fabids</taxon>
        <taxon>Rosales</taxon>
        <taxon>Rhamnaceae</taxon>
        <taxon>rhamnoid group</taxon>
        <taxon>Rhamneae</taxon>
        <taxon>Rhamnella</taxon>
    </lineage>
</organism>
<feature type="region of interest" description="Disordered" evidence="1">
    <location>
        <begin position="679"/>
        <end position="706"/>
    </location>
</feature>
<evidence type="ECO:0000259" key="2">
    <source>
        <dbReference type="Pfam" id="PF24542"/>
    </source>
</evidence>
<dbReference type="OrthoDB" id="437922at2759"/>
<sequence length="1292" mass="146576">MVDPASTPLGKMLLDEITPVVMVLCTPNVEETCQKNGLTFVQMLSPFCDFNNIDVPVRTASDQPYRLHKFRIRLFNASDIRQPNLEVAKERLKQVITQVGEKDFNELCLDQPPVDNSRARSESENLPSWFQFFNKELIQISSFSDHEAFDHPVACLLVVSSKDEQPINHFVDLFNTNKLPLLLNDGAMDPKILKHYLLVHDNQDGTSEKATKILTEMRITFGSDCQLLCINSSQDGMVERQDNPWPFYKSDASLKQKLGCFLNVDDINEMKDLMQDLSSKHIIPYMELKIRVLNQQVSATRKGFRNQIKNLWWRKGKDDIVDSPNGPTYTFSSIESQIRVLGDYAFMLRDYELALSNYRLISTDYKLDKAWKRYAGVQEMMGLAYFMLDQSRKEAEYCMENAFNTYWKMGPSGQNNATRCGLWWVEMLKTRDQYKEAATVYFRICDEEPLHSAVMLEQASYCYLLSKPPMLHKYGFHLVLSGDRYKKCDQVKHAIRTYRNAVSVYRGTTWSHIKDHVHFHIGQWYASLERYDLAITYMLEVLACSHQSKTTQDIFLRDFLQIVEKTGKNFEVLKLQLPEINISSLKIIFEDHRTYASPTAASVRESTWRSLEEDMIPSLSSGRTNWLELQSKLISKKYKESNICVAGEAVKVDIEFKNPLQISISLSGVSLICELSESSESDGTKSDANSSATELQNDDESTKLTSRDMSSRNFFSLSEVDFSLGAGETVAAQLTVTPRVEGVLQIVGIRWKLSGSVVGFYNFEPNSTKKKSAKGRRANCSPSDNLKFIVIKSLPRLEGYIHPLPKSAYAGDVQHLVLELRNQSECAVKNLKMKISHPRFLNIGKRENLNMDFPSCLEKKTDSEWSCLQANPSNMSESIFMFPEDTIIQGETSFLWPLWFRAAETGNISLYITIYYEMDDVSSTMRYRTLRMHHNLQVLPSLDVSFQVSPCPSKLQEFLVRMDVVNKTSTESFQFHQLSSVGDQWEISLLQPVDTIFPSRSLLAGQALSCFFMLKSYRKSATSEEKTPPFALLGSSVRLGPQGSTELLFDISSSPLADFHHCERLHQENVHQEDPTTVDFILIYRPVKSDVNPGISDPARLFSHHACYCSIASRSPISWLVDGPRTLYHNFSASFCEIKLSMTLYNSSESVASVRINTSDSNSSRNLSDLMEAHATSSGNQVGWHDVALVTDIKVTSDVVEAKFGKSSSLESVPPFIWSGSSSTRAQVEPLSSTKIPLQICVFSPGTYDLSNYVLHWNLLLSNGEGNSDEETRRSSGTCQGYPYHLTVLQSV</sequence>
<protein>
    <recommendedName>
        <fullName evidence="7">Trafficking protein particle complex subunit 8</fullName>
    </recommendedName>
</protein>
<dbReference type="InterPro" id="IPR011990">
    <property type="entry name" value="TPR-like_helical_dom_sf"/>
</dbReference>
<dbReference type="Pfam" id="PF12739">
    <property type="entry name" value="TRAPPC-Trs85"/>
    <property type="match status" value="1"/>
</dbReference>